<dbReference type="Proteomes" id="UP001259347">
    <property type="component" value="Unassembled WGS sequence"/>
</dbReference>
<dbReference type="EMBL" id="JAVDUM010000016">
    <property type="protein sequence ID" value="MDR6868624.1"/>
    <property type="molecule type" value="Genomic_DNA"/>
</dbReference>
<organism evidence="1 2">
    <name type="scientific">Microbacterium resistens</name>
    <dbReference type="NCBI Taxonomy" id="156977"/>
    <lineage>
        <taxon>Bacteria</taxon>
        <taxon>Bacillati</taxon>
        <taxon>Actinomycetota</taxon>
        <taxon>Actinomycetes</taxon>
        <taxon>Micrococcales</taxon>
        <taxon>Microbacteriaceae</taxon>
        <taxon>Microbacterium</taxon>
    </lineage>
</organism>
<proteinExistence type="predicted"/>
<dbReference type="RefSeq" id="WP_310022630.1">
    <property type="nucleotide sequence ID" value="NZ_JAVDUM010000016.1"/>
</dbReference>
<evidence type="ECO:0000313" key="1">
    <source>
        <dbReference type="EMBL" id="MDR6868624.1"/>
    </source>
</evidence>
<gene>
    <name evidence="1" type="ORF">J2Y69_003248</name>
</gene>
<dbReference type="SUPFAM" id="SSF52980">
    <property type="entry name" value="Restriction endonuclease-like"/>
    <property type="match status" value="1"/>
</dbReference>
<sequence>MSSRTPIPPSLGERFSVAHAQRLGIGTQRLRSRDLAAPFPGVRRRAEVLEPSDLRARCLDYAPRLRPGQFFSHETALLLLGVPLPPFPYQPSIHIATHRPAREPRVRGVIGHRLQLREPATVTTIDGLPVEHPVRAWRQAGADWPLDALIAAADHLVHVGNGLATIDDLRDEADVMGDRRDGILRRALAWTRVGVESPRETALRLAIVRSGLPEPVPGWELRDGRRRFVARLDLAYPRWRIATEYDGRQHAEDPAQFARDADRWDAVRREGWTLVRVLSHHMGGRAEIATGRVREALIDAGWRPGMSG</sequence>
<accession>A0ABU1SGF8</accession>
<reference evidence="1 2" key="1">
    <citation type="submission" date="2023-07" db="EMBL/GenBank/DDBJ databases">
        <title>Sorghum-associated microbial communities from plants grown in Nebraska, USA.</title>
        <authorList>
            <person name="Schachtman D."/>
        </authorList>
    </citation>
    <scope>NUCLEOTIDE SEQUENCE [LARGE SCALE GENOMIC DNA]</scope>
    <source>
        <strain evidence="1 2">2980</strain>
    </source>
</reference>
<protein>
    <recommendedName>
        <fullName evidence="3">DUF559 domain-containing protein</fullName>
    </recommendedName>
</protein>
<dbReference type="InterPro" id="IPR011335">
    <property type="entry name" value="Restrct_endonuc-II-like"/>
</dbReference>
<name>A0ABU1SGF8_9MICO</name>
<comment type="caution">
    <text evidence="1">The sequence shown here is derived from an EMBL/GenBank/DDBJ whole genome shotgun (WGS) entry which is preliminary data.</text>
</comment>
<evidence type="ECO:0008006" key="3">
    <source>
        <dbReference type="Google" id="ProtNLM"/>
    </source>
</evidence>
<dbReference type="Gene3D" id="3.40.960.10">
    <property type="entry name" value="VSR Endonuclease"/>
    <property type="match status" value="1"/>
</dbReference>
<keyword evidence="2" id="KW-1185">Reference proteome</keyword>
<evidence type="ECO:0000313" key="2">
    <source>
        <dbReference type="Proteomes" id="UP001259347"/>
    </source>
</evidence>